<evidence type="ECO:0000313" key="3">
    <source>
        <dbReference type="Proteomes" id="UP000190675"/>
    </source>
</evidence>
<name>A0A1M5R223_9BRAD</name>
<evidence type="ECO:0000256" key="1">
    <source>
        <dbReference type="SAM" id="MobiDB-lite"/>
    </source>
</evidence>
<protein>
    <submittedName>
        <fullName evidence="2">Uncharacterized protein</fullName>
    </submittedName>
</protein>
<sequence length="75" mass="8467">MSKKPKIEHDYDAGKDKLTIIIHRYSLKSKKTRGAIMEKLTANLESKPDRLIASDKKKSKKGTVIRGEQKAEIGD</sequence>
<organism evidence="2 3">
    <name type="scientific">Bradyrhizobium erythrophlei</name>
    <dbReference type="NCBI Taxonomy" id="1437360"/>
    <lineage>
        <taxon>Bacteria</taxon>
        <taxon>Pseudomonadati</taxon>
        <taxon>Pseudomonadota</taxon>
        <taxon>Alphaproteobacteria</taxon>
        <taxon>Hyphomicrobiales</taxon>
        <taxon>Nitrobacteraceae</taxon>
        <taxon>Bradyrhizobium</taxon>
    </lineage>
</organism>
<dbReference type="AlphaFoldDB" id="A0A1M5R223"/>
<dbReference type="EMBL" id="LT670818">
    <property type="protein sequence ID" value="SHH20218.1"/>
    <property type="molecule type" value="Genomic_DNA"/>
</dbReference>
<evidence type="ECO:0000313" key="2">
    <source>
        <dbReference type="EMBL" id="SHH20218.1"/>
    </source>
</evidence>
<dbReference type="RefSeq" id="WP_079569251.1">
    <property type="nucleotide sequence ID" value="NZ_LT670818.1"/>
</dbReference>
<dbReference type="Proteomes" id="UP000190675">
    <property type="component" value="Chromosome I"/>
</dbReference>
<proteinExistence type="predicted"/>
<dbReference type="OrthoDB" id="8255846at2"/>
<accession>A0A1M5R223</accession>
<reference evidence="2 3" key="1">
    <citation type="submission" date="2016-11" db="EMBL/GenBank/DDBJ databases">
        <authorList>
            <person name="Jaros S."/>
            <person name="Januszkiewicz K."/>
            <person name="Wedrychowicz H."/>
        </authorList>
    </citation>
    <scope>NUCLEOTIDE SEQUENCE [LARGE SCALE GENOMIC DNA]</scope>
    <source>
        <strain evidence="2 3">GAS242</strain>
    </source>
</reference>
<gene>
    <name evidence="2" type="ORF">SAMN05444169_6293</name>
</gene>
<feature type="region of interest" description="Disordered" evidence="1">
    <location>
        <begin position="51"/>
        <end position="75"/>
    </location>
</feature>